<evidence type="ECO:0000256" key="5">
    <source>
        <dbReference type="ARBA" id="ARBA00049117"/>
    </source>
</evidence>
<sequence length="318" mass="35922">MRIPTYVISGFLGAGKTTVLLQLLSYCKEQGLKPGIVLNELGEINVEGHLFKGETLVELLDGCICCTIQDDLREELRFFLEPANAVDVLLIEGTGIANPKEIVETLDDPRLQNGFEVKSVISLLDASNYLKQQRYLLNKHVRTLLEEQLTSATIVLLNKIDLIDQKVKDKIYKKLEKILHSSVPIIETSYGKCECAVLLQERVSHVVVHQEGATTYHAAPRHAFQAFKIEGFHTVERIAFQRWLKSLPPAVLRGKGILTLAAPQGMYQFQWASDELELQRIREDLPETSCVILIGYELPIEQIVASFHSEVLQRDYVK</sequence>
<protein>
    <submittedName>
        <fullName evidence="8">Uncharacterized protein</fullName>
    </submittedName>
</protein>
<dbReference type="Gene3D" id="3.30.1220.10">
    <property type="entry name" value="CobW-like, C-terminal domain"/>
    <property type="match status" value="1"/>
</dbReference>
<keyword evidence="2" id="KW-0378">Hydrolase</keyword>
<dbReference type="InterPro" id="IPR003495">
    <property type="entry name" value="CobW/HypB/UreG_nucleotide-bd"/>
</dbReference>
<reference evidence="8 9" key="1">
    <citation type="journal article" date="2012" name="J. Bacteriol.">
        <title>Genome of Bacillus macauensis ZFHKF-1, a Long-Chain-Forming Bacterium.</title>
        <authorList>
            <person name="Cai L."/>
            <person name="Zhang T."/>
        </authorList>
    </citation>
    <scope>NUCLEOTIDE SEQUENCE [LARGE SCALE GENOMIC DNA]</scope>
    <source>
        <strain evidence="8 9">ZFHKF-1</strain>
    </source>
</reference>
<organism evidence="8 9">
    <name type="scientific">Fictibacillus macauensis ZFHKF-1</name>
    <dbReference type="NCBI Taxonomy" id="1196324"/>
    <lineage>
        <taxon>Bacteria</taxon>
        <taxon>Bacillati</taxon>
        <taxon>Bacillota</taxon>
        <taxon>Bacilli</taxon>
        <taxon>Bacillales</taxon>
        <taxon>Fictibacillaceae</taxon>
        <taxon>Fictibacillus</taxon>
    </lineage>
</organism>
<dbReference type="PATRIC" id="fig|1196324.3.peg.402"/>
<dbReference type="STRING" id="1196324.A374_02019"/>
<feature type="domain" description="CobW/HypB/UreG nucleotide-binding" evidence="6">
    <location>
        <begin position="4"/>
        <end position="178"/>
    </location>
</feature>
<comment type="caution">
    <text evidence="8">The sequence shown here is derived from an EMBL/GenBank/DDBJ whole genome shotgun (WGS) entry which is preliminary data.</text>
</comment>
<evidence type="ECO:0000259" key="6">
    <source>
        <dbReference type="Pfam" id="PF02492"/>
    </source>
</evidence>
<dbReference type="InterPro" id="IPR027417">
    <property type="entry name" value="P-loop_NTPase"/>
</dbReference>
<dbReference type="AlphaFoldDB" id="I8J5D2"/>
<evidence type="ECO:0000313" key="9">
    <source>
        <dbReference type="Proteomes" id="UP000004080"/>
    </source>
</evidence>
<dbReference type="Proteomes" id="UP000004080">
    <property type="component" value="Unassembled WGS sequence"/>
</dbReference>
<comment type="catalytic activity">
    <reaction evidence="5">
        <text>GTP + H2O = GDP + phosphate + H(+)</text>
        <dbReference type="Rhea" id="RHEA:19669"/>
        <dbReference type="ChEBI" id="CHEBI:15377"/>
        <dbReference type="ChEBI" id="CHEBI:15378"/>
        <dbReference type="ChEBI" id="CHEBI:37565"/>
        <dbReference type="ChEBI" id="CHEBI:43474"/>
        <dbReference type="ChEBI" id="CHEBI:58189"/>
    </reaction>
    <physiologicalReaction direction="left-to-right" evidence="5">
        <dbReference type="Rhea" id="RHEA:19670"/>
    </physiologicalReaction>
</comment>
<keyword evidence="3" id="KW-0143">Chaperone</keyword>
<name>I8J5D2_9BACL</name>
<dbReference type="Pfam" id="PF02492">
    <property type="entry name" value="cobW"/>
    <property type="match status" value="1"/>
</dbReference>
<dbReference type="GO" id="GO:0005737">
    <property type="term" value="C:cytoplasm"/>
    <property type="evidence" value="ECO:0007669"/>
    <property type="project" value="TreeGrafter"/>
</dbReference>
<dbReference type="Pfam" id="PF07683">
    <property type="entry name" value="CobW_C"/>
    <property type="match status" value="1"/>
</dbReference>
<dbReference type="InterPro" id="IPR036627">
    <property type="entry name" value="CobW-likC_sf"/>
</dbReference>
<comment type="similarity">
    <text evidence="4">Belongs to the SIMIBI class G3E GTPase family. ZNG1 subfamily.</text>
</comment>
<dbReference type="EMBL" id="AKKV01000019">
    <property type="protein sequence ID" value="EIT86991.1"/>
    <property type="molecule type" value="Genomic_DNA"/>
</dbReference>
<keyword evidence="1" id="KW-0547">Nucleotide-binding</keyword>
<evidence type="ECO:0000256" key="1">
    <source>
        <dbReference type="ARBA" id="ARBA00022741"/>
    </source>
</evidence>
<dbReference type="SUPFAM" id="SSF52540">
    <property type="entry name" value="P-loop containing nucleoside triphosphate hydrolases"/>
    <property type="match status" value="1"/>
</dbReference>
<evidence type="ECO:0000256" key="4">
    <source>
        <dbReference type="ARBA" id="ARBA00034320"/>
    </source>
</evidence>
<evidence type="ECO:0000259" key="7">
    <source>
        <dbReference type="Pfam" id="PF07683"/>
    </source>
</evidence>
<evidence type="ECO:0000256" key="2">
    <source>
        <dbReference type="ARBA" id="ARBA00022801"/>
    </source>
</evidence>
<dbReference type="CDD" id="cd03112">
    <property type="entry name" value="CobW-like"/>
    <property type="match status" value="1"/>
</dbReference>
<dbReference type="PANTHER" id="PTHR13748">
    <property type="entry name" value="COBW-RELATED"/>
    <property type="match status" value="1"/>
</dbReference>
<dbReference type="InterPro" id="IPR051316">
    <property type="entry name" value="Zinc-reg_GTPase_activator"/>
</dbReference>
<accession>I8J5D2</accession>
<dbReference type="eggNOG" id="COG0523">
    <property type="taxonomic scope" value="Bacteria"/>
</dbReference>
<dbReference type="InterPro" id="IPR011629">
    <property type="entry name" value="CobW-like_C"/>
</dbReference>
<gene>
    <name evidence="8" type="ORF">A374_02019</name>
</gene>
<keyword evidence="9" id="KW-1185">Reference proteome</keyword>
<dbReference type="GO" id="GO:0000166">
    <property type="term" value="F:nucleotide binding"/>
    <property type="evidence" value="ECO:0007669"/>
    <property type="project" value="UniProtKB-KW"/>
</dbReference>
<evidence type="ECO:0000256" key="3">
    <source>
        <dbReference type="ARBA" id="ARBA00023186"/>
    </source>
</evidence>
<dbReference type="RefSeq" id="WP_007200503.1">
    <property type="nucleotide sequence ID" value="NZ_AKKV01000019.1"/>
</dbReference>
<feature type="domain" description="CobW C-terminal" evidence="7">
    <location>
        <begin position="226"/>
        <end position="308"/>
    </location>
</feature>
<proteinExistence type="inferred from homology"/>
<dbReference type="Gene3D" id="3.40.50.300">
    <property type="entry name" value="P-loop containing nucleotide triphosphate hydrolases"/>
    <property type="match status" value="1"/>
</dbReference>
<dbReference type="GO" id="GO:0016787">
    <property type="term" value="F:hydrolase activity"/>
    <property type="evidence" value="ECO:0007669"/>
    <property type="project" value="UniProtKB-KW"/>
</dbReference>
<dbReference type="PANTHER" id="PTHR13748:SF62">
    <property type="entry name" value="COBW DOMAIN-CONTAINING PROTEIN"/>
    <property type="match status" value="1"/>
</dbReference>
<evidence type="ECO:0000313" key="8">
    <source>
        <dbReference type="EMBL" id="EIT86991.1"/>
    </source>
</evidence>
<dbReference type="SUPFAM" id="SSF90002">
    <property type="entry name" value="Hypothetical protein YjiA, C-terminal domain"/>
    <property type="match status" value="1"/>
</dbReference>